<protein>
    <submittedName>
        <fullName evidence="4">Uncharacterized protein</fullName>
    </submittedName>
</protein>
<keyword evidence="5" id="KW-1185">Reference proteome</keyword>
<dbReference type="Proteomes" id="UP000631114">
    <property type="component" value="Unassembled WGS sequence"/>
</dbReference>
<dbReference type="InterPro" id="IPR002213">
    <property type="entry name" value="UDP_glucos_trans"/>
</dbReference>
<dbReference type="Gene3D" id="3.40.50.2000">
    <property type="entry name" value="Glycogen Phosphorylase B"/>
    <property type="match status" value="2"/>
</dbReference>
<comment type="caution">
    <text evidence="4">The sequence shown here is derived from an EMBL/GenBank/DDBJ whole genome shotgun (WGS) entry which is preliminary data.</text>
</comment>
<dbReference type="GO" id="GO:0080043">
    <property type="term" value="F:quercetin 3-O-glucosyltransferase activity"/>
    <property type="evidence" value="ECO:0007669"/>
    <property type="project" value="TreeGrafter"/>
</dbReference>
<evidence type="ECO:0000256" key="2">
    <source>
        <dbReference type="ARBA" id="ARBA00022676"/>
    </source>
</evidence>
<accession>A0A835HE46</accession>
<dbReference type="FunFam" id="3.40.50.2000:FF:000152">
    <property type="entry name" value="Glycosyltransferase"/>
    <property type="match status" value="1"/>
</dbReference>
<dbReference type="AlphaFoldDB" id="A0A835HE46"/>
<name>A0A835HE46_9MAGN</name>
<dbReference type="PANTHER" id="PTHR11926">
    <property type="entry name" value="GLUCOSYL/GLUCURONOSYL TRANSFERASES"/>
    <property type="match status" value="1"/>
</dbReference>
<evidence type="ECO:0000256" key="1">
    <source>
        <dbReference type="ARBA" id="ARBA00009995"/>
    </source>
</evidence>
<evidence type="ECO:0000313" key="4">
    <source>
        <dbReference type="EMBL" id="KAF9598171.1"/>
    </source>
</evidence>
<gene>
    <name evidence="4" type="ORF">IFM89_025788</name>
</gene>
<dbReference type="EMBL" id="JADFTS010000007">
    <property type="protein sequence ID" value="KAF9598171.1"/>
    <property type="molecule type" value="Genomic_DNA"/>
</dbReference>
<dbReference type="GO" id="GO:0080044">
    <property type="term" value="F:quercetin 7-O-glucosyltransferase activity"/>
    <property type="evidence" value="ECO:0007669"/>
    <property type="project" value="TreeGrafter"/>
</dbReference>
<dbReference type="PANTHER" id="PTHR11926:SF774">
    <property type="entry name" value="UDP-GLYCOSYLTRANSFERASE 85A1-RELATED"/>
    <property type="match status" value="1"/>
</dbReference>
<dbReference type="OrthoDB" id="5835829at2759"/>
<reference evidence="4 5" key="1">
    <citation type="submission" date="2020-10" db="EMBL/GenBank/DDBJ databases">
        <title>The Coptis chinensis genome and diversification of protoberbering-type alkaloids.</title>
        <authorList>
            <person name="Wang B."/>
            <person name="Shu S."/>
            <person name="Song C."/>
            <person name="Liu Y."/>
        </authorList>
    </citation>
    <scope>NUCLEOTIDE SEQUENCE [LARGE SCALE GENOMIC DNA]</scope>
    <source>
        <strain evidence="4">HL-2020</strain>
        <tissue evidence="4">Leaf</tissue>
    </source>
</reference>
<dbReference type="SUPFAM" id="SSF53756">
    <property type="entry name" value="UDP-Glycosyltransferase/glycogen phosphorylase"/>
    <property type="match status" value="1"/>
</dbReference>
<keyword evidence="2" id="KW-0328">Glycosyltransferase</keyword>
<sequence>MSWSSVRELYRAQVIWAVGFSTSAVQYTRTPGMSGPEFTAYAQSASLTLSFILYSIDFDDMNSISSCTPCCHVVAIPYPGRGHINPMMNLCKLLASRNSNMYITVIVTEEWLGFIGSNQMPPSIIFQSIPNVIPSELVRAANFQEFIEAVFSKMEEPVERVLDRLDQPVSAIITDLFLSWAVALGNKKDIPVVTLWPMSPSVFSIYYYFDLLKHNGHFPVDLSERGNEVIDYIPGISSTRLADLPAAISGSNKQILCRLLEAFSWIQKAQCIMFTSFYELERKVIDNLKATLPCPVYSVGPLIPHTAMDSMPNSNMDDYFKWLDSQPQNSILYISLGSFLSVSKEQMDEIIEGVCASGVRCLWVARGDTSHIQEACGEKGLVLPWCDQLKVLCHPSVGGFWTHCGWNSTLEGVFAGVPMLTFPISYDQKLNRKLIVGDWKIGMNVKDVATDNVIDSKEISKIVQMFMELDGDFSGEMRRRATELKDSCRQALSQGGSSEADLDAFVKRFLNCQ</sequence>
<organism evidence="4 5">
    <name type="scientific">Coptis chinensis</name>
    <dbReference type="NCBI Taxonomy" id="261450"/>
    <lineage>
        <taxon>Eukaryota</taxon>
        <taxon>Viridiplantae</taxon>
        <taxon>Streptophyta</taxon>
        <taxon>Embryophyta</taxon>
        <taxon>Tracheophyta</taxon>
        <taxon>Spermatophyta</taxon>
        <taxon>Magnoliopsida</taxon>
        <taxon>Ranunculales</taxon>
        <taxon>Ranunculaceae</taxon>
        <taxon>Coptidoideae</taxon>
        <taxon>Coptis</taxon>
    </lineage>
</organism>
<keyword evidence="3" id="KW-0808">Transferase</keyword>
<comment type="similarity">
    <text evidence="1">Belongs to the UDP-glycosyltransferase family.</text>
</comment>
<evidence type="ECO:0000313" key="5">
    <source>
        <dbReference type="Proteomes" id="UP000631114"/>
    </source>
</evidence>
<dbReference type="Pfam" id="PF00201">
    <property type="entry name" value="UDPGT"/>
    <property type="match status" value="1"/>
</dbReference>
<evidence type="ECO:0000256" key="3">
    <source>
        <dbReference type="ARBA" id="ARBA00022679"/>
    </source>
</evidence>
<dbReference type="CDD" id="cd03784">
    <property type="entry name" value="GT1_Gtf-like"/>
    <property type="match status" value="1"/>
</dbReference>
<proteinExistence type="inferred from homology"/>